<evidence type="ECO:0000259" key="6">
    <source>
        <dbReference type="PROSITE" id="PS50835"/>
    </source>
</evidence>
<dbReference type="InterPro" id="IPR013783">
    <property type="entry name" value="Ig-like_fold"/>
</dbReference>
<feature type="transmembrane region" description="Helical" evidence="4">
    <location>
        <begin position="228"/>
        <end position="251"/>
    </location>
</feature>
<dbReference type="PANTHER" id="PTHR11481:SF64">
    <property type="entry name" value="FC RECEPTOR-LIKE PROTEIN 4"/>
    <property type="match status" value="1"/>
</dbReference>
<evidence type="ECO:0000256" key="5">
    <source>
        <dbReference type="SAM" id="SignalP"/>
    </source>
</evidence>
<protein>
    <submittedName>
        <fullName evidence="8">Fc receptor-like protein 4 isoform X1</fullName>
    </submittedName>
</protein>
<dbReference type="InterPro" id="IPR050488">
    <property type="entry name" value="Ig_Fc_receptor"/>
</dbReference>
<dbReference type="GeneID" id="114853482"/>
<evidence type="ECO:0000256" key="1">
    <source>
        <dbReference type="ARBA" id="ARBA00022729"/>
    </source>
</evidence>
<dbReference type="SMART" id="SM00409">
    <property type="entry name" value="IG"/>
    <property type="match status" value="2"/>
</dbReference>
<feature type="domain" description="Ig-like" evidence="6">
    <location>
        <begin position="122"/>
        <end position="205"/>
    </location>
</feature>
<evidence type="ECO:0000256" key="2">
    <source>
        <dbReference type="ARBA" id="ARBA00023157"/>
    </source>
</evidence>
<proteinExistence type="predicted"/>
<dbReference type="GO" id="GO:0006955">
    <property type="term" value="P:immune response"/>
    <property type="evidence" value="ECO:0007669"/>
    <property type="project" value="TreeGrafter"/>
</dbReference>
<dbReference type="AlphaFoldDB" id="A0A6P7M6S5"/>
<dbReference type="InterPro" id="IPR007110">
    <property type="entry name" value="Ig-like_dom"/>
</dbReference>
<accession>A0A6P7M6S5</accession>
<dbReference type="InterPro" id="IPR036179">
    <property type="entry name" value="Ig-like_dom_sf"/>
</dbReference>
<dbReference type="SUPFAM" id="SSF48726">
    <property type="entry name" value="Immunoglobulin"/>
    <property type="match status" value="2"/>
</dbReference>
<dbReference type="GO" id="GO:0004888">
    <property type="term" value="F:transmembrane signaling receptor activity"/>
    <property type="evidence" value="ECO:0007669"/>
    <property type="project" value="TreeGrafter"/>
</dbReference>
<keyword evidence="4" id="KW-0472">Membrane</keyword>
<dbReference type="InterPro" id="IPR003599">
    <property type="entry name" value="Ig_sub"/>
</dbReference>
<name>A0A6P7M6S5_BETSP</name>
<dbReference type="OrthoDB" id="6151406at2759"/>
<sequence length="266" mass="29365">MMFMMLGALLLLLHHLSFAGLAQGHYSGADVAKLSIRPDRSFFFSYEEIALICSSPEGPGIWTVRRNTSKQTAQRCQKGWGTPRGSTCTINDSDRSDIGVYWCETESGNRSSTVNITVTEGPVILESPAQPVSEGDDVTLGCSCREGGLAHTSDFTASFYKDGIFIGNEDGGKMLLRTVSASDEGFYHCVHPSGEQSPRSRLSVKSRPQTEAPTTCPPSLPPRHPDKLLLVFGVLLFIPPAFILILAIYLYRKWARRRHFSHRGLR</sequence>
<dbReference type="GO" id="GO:0007166">
    <property type="term" value="P:cell surface receptor signaling pathway"/>
    <property type="evidence" value="ECO:0007669"/>
    <property type="project" value="TreeGrafter"/>
</dbReference>
<dbReference type="KEGG" id="bspl:114853482"/>
<dbReference type="Gene3D" id="2.60.40.10">
    <property type="entry name" value="Immunoglobulins"/>
    <property type="match status" value="2"/>
</dbReference>
<evidence type="ECO:0000313" key="8">
    <source>
        <dbReference type="RefSeq" id="XP_029002731.1"/>
    </source>
</evidence>
<keyword evidence="4" id="KW-0812">Transmembrane</keyword>
<dbReference type="InParanoid" id="A0A6P7M6S5"/>
<reference evidence="8" key="1">
    <citation type="submission" date="2025-08" db="UniProtKB">
        <authorList>
            <consortium name="RefSeq"/>
        </authorList>
    </citation>
    <scope>IDENTIFICATION</scope>
</reference>
<keyword evidence="1 5" id="KW-0732">Signal</keyword>
<dbReference type="Proteomes" id="UP000515150">
    <property type="component" value="Chromosome 4"/>
</dbReference>
<dbReference type="RefSeq" id="XP_029002731.1">
    <property type="nucleotide sequence ID" value="XM_029146898.2"/>
</dbReference>
<feature type="chain" id="PRO_5027716434" evidence="5">
    <location>
        <begin position="20"/>
        <end position="266"/>
    </location>
</feature>
<organism evidence="7 8">
    <name type="scientific">Betta splendens</name>
    <name type="common">Siamese fighting fish</name>
    <dbReference type="NCBI Taxonomy" id="158456"/>
    <lineage>
        <taxon>Eukaryota</taxon>
        <taxon>Metazoa</taxon>
        <taxon>Chordata</taxon>
        <taxon>Craniata</taxon>
        <taxon>Vertebrata</taxon>
        <taxon>Euteleostomi</taxon>
        <taxon>Actinopterygii</taxon>
        <taxon>Neopterygii</taxon>
        <taxon>Teleostei</taxon>
        <taxon>Neoteleostei</taxon>
        <taxon>Acanthomorphata</taxon>
        <taxon>Anabantaria</taxon>
        <taxon>Anabantiformes</taxon>
        <taxon>Anabantoidei</taxon>
        <taxon>Osphronemidae</taxon>
        <taxon>Betta</taxon>
    </lineage>
</organism>
<dbReference type="PANTHER" id="PTHR11481">
    <property type="entry name" value="IMMUNOGLOBULIN FC RECEPTOR"/>
    <property type="match status" value="1"/>
</dbReference>
<keyword evidence="4" id="KW-1133">Transmembrane helix</keyword>
<dbReference type="PROSITE" id="PS50835">
    <property type="entry name" value="IG_LIKE"/>
    <property type="match status" value="1"/>
</dbReference>
<keyword evidence="2" id="KW-1015">Disulfide bond</keyword>
<feature type="signal peptide" evidence="5">
    <location>
        <begin position="1"/>
        <end position="19"/>
    </location>
</feature>
<evidence type="ECO:0000256" key="4">
    <source>
        <dbReference type="SAM" id="Phobius"/>
    </source>
</evidence>
<dbReference type="Pfam" id="PF13895">
    <property type="entry name" value="Ig_2"/>
    <property type="match status" value="1"/>
</dbReference>
<feature type="region of interest" description="Disordered" evidence="3">
    <location>
        <begin position="192"/>
        <end position="220"/>
    </location>
</feature>
<dbReference type="GO" id="GO:0009897">
    <property type="term" value="C:external side of plasma membrane"/>
    <property type="evidence" value="ECO:0007669"/>
    <property type="project" value="TreeGrafter"/>
</dbReference>
<gene>
    <name evidence="8" type="primary">LOC114853482</name>
</gene>
<evidence type="ECO:0000313" key="7">
    <source>
        <dbReference type="Proteomes" id="UP000515150"/>
    </source>
</evidence>
<evidence type="ECO:0000256" key="3">
    <source>
        <dbReference type="SAM" id="MobiDB-lite"/>
    </source>
</evidence>
<keyword evidence="7" id="KW-1185">Reference proteome</keyword>